<evidence type="ECO:0008006" key="6">
    <source>
        <dbReference type="Google" id="ProtNLM"/>
    </source>
</evidence>
<keyword evidence="1" id="KW-0732">Signal</keyword>
<evidence type="ECO:0000313" key="4">
    <source>
        <dbReference type="Proteomes" id="UP000285951"/>
    </source>
</evidence>
<dbReference type="Proteomes" id="UP000462449">
    <property type="component" value="Unassembled WGS sequence"/>
</dbReference>
<dbReference type="RefSeq" id="WP_156197178.1">
    <property type="nucleotide sequence ID" value="NZ_QTZN02000062.1"/>
</dbReference>
<organism evidence="2 5">
    <name type="scientific">Labilibaculum euxinus</name>
    <dbReference type="NCBI Taxonomy" id="2686357"/>
    <lineage>
        <taxon>Bacteria</taxon>
        <taxon>Pseudomonadati</taxon>
        <taxon>Bacteroidota</taxon>
        <taxon>Bacteroidia</taxon>
        <taxon>Marinilabiliales</taxon>
        <taxon>Marinifilaceae</taxon>
        <taxon>Labilibaculum</taxon>
    </lineage>
</organism>
<dbReference type="EMBL" id="QTZN02000062">
    <property type="protein sequence ID" value="MVB09020.1"/>
    <property type="molecule type" value="Genomic_DNA"/>
</dbReference>
<name>A0A7M4DAY6_9BACT</name>
<gene>
    <name evidence="3" type="ORF">DWB62_018540</name>
    <name evidence="2" type="ORF">GNY23_18540</name>
</gene>
<evidence type="ECO:0000256" key="1">
    <source>
        <dbReference type="SAM" id="SignalP"/>
    </source>
</evidence>
<keyword evidence="4" id="KW-1185">Reference proteome</keyword>
<reference evidence="2 5" key="2">
    <citation type="submission" date="2019-12" db="EMBL/GenBank/DDBJ databases">
        <title>Draft genome sequence of Labilibaculum sp. strain 44 isolated from deep waters of Black Sea.</title>
        <authorList>
            <person name="Yadav S."/>
            <person name="Villanueva L."/>
        </authorList>
    </citation>
    <scope>NUCLEOTIDE SEQUENCE [LARGE SCALE GENOMIC DNA]</scope>
    <source>
        <strain evidence="2 5">44</strain>
    </source>
</reference>
<evidence type="ECO:0000313" key="2">
    <source>
        <dbReference type="EMBL" id="MUP39815.1"/>
    </source>
</evidence>
<feature type="signal peptide" evidence="1">
    <location>
        <begin position="1"/>
        <end position="20"/>
    </location>
</feature>
<evidence type="ECO:0000313" key="3">
    <source>
        <dbReference type="EMBL" id="MVB09020.1"/>
    </source>
</evidence>
<accession>A0A7M4DAY6</accession>
<feature type="chain" id="PRO_5029891358" description="Tetratricopeptide repeat protein" evidence="1">
    <location>
        <begin position="21"/>
        <end position="225"/>
    </location>
</feature>
<reference evidence="3 4" key="1">
    <citation type="submission" date="2019-11" db="EMBL/GenBank/DDBJ databases">
        <title>Draft genome sequence of Labilibaculum sp. strain SYP isolated from Black Sea.</title>
        <authorList>
            <person name="Yadav S."/>
            <person name="Villanueva L."/>
        </authorList>
    </citation>
    <scope>NUCLEOTIDE SEQUENCE [LARGE SCALE GENOMIC DNA]</scope>
    <source>
        <strain evidence="3 4">44</strain>
    </source>
</reference>
<protein>
    <recommendedName>
        <fullName evidence="6">Tetratricopeptide repeat protein</fullName>
    </recommendedName>
</protein>
<dbReference type="AlphaFoldDB" id="A0A7M4DAY6"/>
<sequence>MKKLCIVLVFMGMLLNQALCKNQIATNENTKSEFYQILGSSLSKLSTAQNEADLLSVVNEIKRLETMFPDEWLTTYYIAFLDLKASFSAPIEKQEVLLKEALLTIESLKQNKSANLSEVYTLEGYYYLAIIAQNPAQNGQIYYKEVISAYSKAIAYNGENPRPVLLLTLFKNKMAQFTGADQSSFCEDLKKIELMFSAFTPKTKLDPNWGEQQLKTAQQNCTSQE</sequence>
<dbReference type="Proteomes" id="UP000285951">
    <property type="component" value="Unassembled WGS sequence"/>
</dbReference>
<dbReference type="OrthoDB" id="1150971at2"/>
<proteinExistence type="predicted"/>
<dbReference type="EMBL" id="WOTW01000062">
    <property type="protein sequence ID" value="MUP39815.1"/>
    <property type="molecule type" value="Genomic_DNA"/>
</dbReference>
<comment type="caution">
    <text evidence="2">The sequence shown here is derived from an EMBL/GenBank/DDBJ whole genome shotgun (WGS) entry which is preliminary data.</text>
</comment>
<evidence type="ECO:0000313" key="5">
    <source>
        <dbReference type="Proteomes" id="UP000462449"/>
    </source>
</evidence>